<dbReference type="PANTHER" id="PTHR40387">
    <property type="entry name" value="PROTEIN FAM240B"/>
    <property type="match status" value="1"/>
</dbReference>
<organism evidence="1 2">
    <name type="scientific">Eleutherodactylus coqui</name>
    <name type="common">Puerto Rican coqui</name>
    <dbReference type="NCBI Taxonomy" id="57060"/>
    <lineage>
        <taxon>Eukaryota</taxon>
        <taxon>Metazoa</taxon>
        <taxon>Chordata</taxon>
        <taxon>Craniata</taxon>
        <taxon>Vertebrata</taxon>
        <taxon>Euteleostomi</taxon>
        <taxon>Amphibia</taxon>
        <taxon>Batrachia</taxon>
        <taxon>Anura</taxon>
        <taxon>Neobatrachia</taxon>
        <taxon>Hyloidea</taxon>
        <taxon>Eleutherodactylidae</taxon>
        <taxon>Eleutherodactylinae</taxon>
        <taxon>Eleutherodactylus</taxon>
        <taxon>Eleutherodactylus</taxon>
    </lineage>
</organism>
<dbReference type="AlphaFoldDB" id="A0A8J6KBH5"/>
<comment type="caution">
    <text evidence="1">The sequence shown here is derived from an EMBL/GenBank/DDBJ whole genome shotgun (WGS) entry which is preliminary data.</text>
</comment>
<sequence length="86" mass="10435">MNSKTIWGHRKVMSHDLKSFWEKEIEKQSMEHQTENARRDRSALSKLRKEWKQWMESRLDMVQCLQEEHKKQLYYREPGSKANAAA</sequence>
<proteinExistence type="predicted"/>
<evidence type="ECO:0000313" key="2">
    <source>
        <dbReference type="Proteomes" id="UP000770717"/>
    </source>
</evidence>
<gene>
    <name evidence="1" type="ORF">GDO78_006973</name>
</gene>
<evidence type="ECO:0008006" key="3">
    <source>
        <dbReference type="Google" id="ProtNLM"/>
    </source>
</evidence>
<dbReference type="Proteomes" id="UP000770717">
    <property type="component" value="Unassembled WGS sequence"/>
</dbReference>
<dbReference type="InterPro" id="IPR040261">
    <property type="entry name" value="FAM240"/>
</dbReference>
<dbReference type="PANTHER" id="PTHR40387:SF1">
    <property type="entry name" value="PROTEIN FAM240B"/>
    <property type="match status" value="1"/>
</dbReference>
<protein>
    <recommendedName>
        <fullName evidence="3">Family with sequence similarity 240 member B</fullName>
    </recommendedName>
</protein>
<keyword evidence="2" id="KW-1185">Reference proteome</keyword>
<evidence type="ECO:0000313" key="1">
    <source>
        <dbReference type="EMBL" id="KAG9486862.1"/>
    </source>
</evidence>
<dbReference type="EMBL" id="WNTK01000003">
    <property type="protein sequence ID" value="KAG9486862.1"/>
    <property type="molecule type" value="Genomic_DNA"/>
</dbReference>
<accession>A0A8J6KBH5</accession>
<dbReference type="OrthoDB" id="8880235at2759"/>
<name>A0A8J6KBH5_ELECQ</name>
<reference evidence="1" key="1">
    <citation type="thesis" date="2020" institute="ProQuest LLC" country="789 East Eisenhower Parkway, Ann Arbor, MI, USA">
        <title>Comparative Genomics and Chromosome Evolution.</title>
        <authorList>
            <person name="Mudd A.B."/>
        </authorList>
    </citation>
    <scope>NUCLEOTIDE SEQUENCE</scope>
    <source>
        <strain evidence="1">HN-11 Male</strain>
        <tissue evidence="1">Kidney and liver</tissue>
    </source>
</reference>